<dbReference type="Proteomes" id="UP000326757">
    <property type="component" value="Unassembled WGS sequence"/>
</dbReference>
<gene>
    <name evidence="1" type="ORF">EYC80_005059</name>
</gene>
<comment type="caution">
    <text evidence="1">The sequence shown here is derived from an EMBL/GenBank/DDBJ whole genome shotgun (WGS) entry which is preliminary data.</text>
</comment>
<dbReference type="EMBL" id="VIGI01000002">
    <property type="protein sequence ID" value="KAB8303665.1"/>
    <property type="molecule type" value="Genomic_DNA"/>
</dbReference>
<proteinExistence type="predicted"/>
<organism evidence="1 2">
    <name type="scientific">Monilinia laxa</name>
    <name type="common">Brown rot fungus</name>
    <name type="synonym">Sclerotinia laxa</name>
    <dbReference type="NCBI Taxonomy" id="61186"/>
    <lineage>
        <taxon>Eukaryota</taxon>
        <taxon>Fungi</taxon>
        <taxon>Dikarya</taxon>
        <taxon>Ascomycota</taxon>
        <taxon>Pezizomycotina</taxon>
        <taxon>Leotiomycetes</taxon>
        <taxon>Helotiales</taxon>
        <taxon>Sclerotiniaceae</taxon>
        <taxon>Monilinia</taxon>
    </lineage>
</organism>
<dbReference type="AlphaFoldDB" id="A0A5N6KJ02"/>
<accession>A0A5N6KJ02</accession>
<evidence type="ECO:0000313" key="2">
    <source>
        <dbReference type="Proteomes" id="UP000326757"/>
    </source>
</evidence>
<keyword evidence="2" id="KW-1185">Reference proteome</keyword>
<sequence>MSLYSYSPCNKKIHTSCFTDFQASCFHHSNSLRIGTQNPLPDMNRAVKSRGPYLSIASKFGMSMLSQNRTAFHQFKSIRPSDSYVCRTDLKYND</sequence>
<reference evidence="1 2" key="1">
    <citation type="submission" date="2019-06" db="EMBL/GenBank/DDBJ databases">
        <title>Genome Sequence of the Brown Rot Fungal Pathogen Monilinia laxa.</title>
        <authorList>
            <person name="De Miccolis Angelini R.M."/>
            <person name="Landi L."/>
            <person name="Abate D."/>
            <person name="Pollastro S."/>
            <person name="Romanazzi G."/>
            <person name="Faretra F."/>
        </authorList>
    </citation>
    <scope>NUCLEOTIDE SEQUENCE [LARGE SCALE GENOMIC DNA]</scope>
    <source>
        <strain evidence="1 2">Mlax316</strain>
    </source>
</reference>
<protein>
    <submittedName>
        <fullName evidence="1">Uncharacterized protein</fullName>
    </submittedName>
</protein>
<evidence type="ECO:0000313" key="1">
    <source>
        <dbReference type="EMBL" id="KAB8303665.1"/>
    </source>
</evidence>
<name>A0A5N6KJ02_MONLA</name>